<organism evidence="2 3">
    <name type="scientific">Bacillus mycoides</name>
    <dbReference type="NCBI Taxonomy" id="1405"/>
    <lineage>
        <taxon>Bacteria</taxon>
        <taxon>Bacillati</taxon>
        <taxon>Bacillota</taxon>
        <taxon>Bacilli</taxon>
        <taxon>Bacillales</taxon>
        <taxon>Bacillaceae</taxon>
        <taxon>Bacillus</taxon>
        <taxon>Bacillus cereus group</taxon>
    </lineage>
</organism>
<dbReference type="Proteomes" id="UP000192932">
    <property type="component" value="Chromosome"/>
</dbReference>
<proteinExistence type="predicted"/>
<feature type="chain" id="PRO_5039149393" evidence="1">
    <location>
        <begin position="22"/>
        <end position="63"/>
    </location>
</feature>
<name>A0A1W6A453_BACMY</name>
<dbReference type="EMBL" id="CP020743">
    <property type="protein sequence ID" value="ARJ20613.1"/>
    <property type="molecule type" value="Genomic_DNA"/>
</dbReference>
<sequence length="63" mass="6888">MHSIAYRQAAVCFFLFIPLFAGSKTPASKFSWSKEVGTGVGLPVNARLVKANNQWGMNKTPTD</sequence>
<accession>A0A1W6A453</accession>
<evidence type="ECO:0000313" key="3">
    <source>
        <dbReference type="Proteomes" id="UP000192932"/>
    </source>
</evidence>
<keyword evidence="1" id="KW-0732">Signal</keyword>
<feature type="signal peptide" evidence="1">
    <location>
        <begin position="1"/>
        <end position="21"/>
    </location>
</feature>
<evidence type="ECO:0000256" key="1">
    <source>
        <dbReference type="SAM" id="SignalP"/>
    </source>
</evidence>
<protein>
    <submittedName>
        <fullName evidence="2">Uncharacterized protein</fullName>
    </submittedName>
</protein>
<reference evidence="2 3" key="1">
    <citation type="submission" date="2017-04" db="EMBL/GenBank/DDBJ databases">
        <title>The Characteristic of a Fine Plant Growth-Promoting Rhizobacteria Bacillus mycoides Gnyt1 and its Whole Genome Sequencing Analysis.</title>
        <authorList>
            <person name="Li J.H."/>
            <person name="Yao T."/>
        </authorList>
    </citation>
    <scope>NUCLEOTIDE SEQUENCE [LARGE SCALE GENOMIC DNA]</scope>
    <source>
        <strain evidence="2 3">Gnyt1</strain>
    </source>
</reference>
<gene>
    <name evidence="2" type="ORF">B7492_04930</name>
</gene>
<evidence type="ECO:0000313" key="2">
    <source>
        <dbReference type="EMBL" id="ARJ20613.1"/>
    </source>
</evidence>
<dbReference type="AlphaFoldDB" id="A0A1W6A453"/>